<proteinExistence type="predicted"/>
<dbReference type="Gene3D" id="1.10.10.10">
    <property type="entry name" value="Winged helix-like DNA-binding domain superfamily/Winged helix DNA-binding domain"/>
    <property type="match status" value="1"/>
</dbReference>
<evidence type="ECO:0000313" key="2">
    <source>
        <dbReference type="Proteomes" id="UP000676386"/>
    </source>
</evidence>
<gene>
    <name evidence="1" type="ORF">KE626_14955</name>
</gene>
<organism evidence="1 2">
    <name type="scientific">Chitinophaga hostae</name>
    <dbReference type="NCBI Taxonomy" id="2831022"/>
    <lineage>
        <taxon>Bacteria</taxon>
        <taxon>Pseudomonadati</taxon>
        <taxon>Bacteroidota</taxon>
        <taxon>Chitinophagia</taxon>
        <taxon>Chitinophagales</taxon>
        <taxon>Chitinophagaceae</taxon>
        <taxon>Chitinophaga</taxon>
    </lineage>
</organism>
<comment type="caution">
    <text evidence="1">The sequence shown here is derived from an EMBL/GenBank/DDBJ whole genome shotgun (WGS) entry which is preliminary data.</text>
</comment>
<dbReference type="Pfam" id="PF04255">
    <property type="entry name" value="DUF433"/>
    <property type="match status" value="1"/>
</dbReference>
<protein>
    <submittedName>
        <fullName evidence="1">DUF433 domain-containing protein</fullName>
    </submittedName>
</protein>
<dbReference type="InterPro" id="IPR009057">
    <property type="entry name" value="Homeodomain-like_sf"/>
</dbReference>
<accession>A0ABS5J0L6</accession>
<dbReference type="EMBL" id="JAGTXB010000006">
    <property type="protein sequence ID" value="MBS0028618.1"/>
    <property type="molecule type" value="Genomic_DNA"/>
</dbReference>
<sequence>MDYREHIESNTHILLGKPVIKGTRITVALVLQRLSEGCNKCRIGLCFRCNC</sequence>
<dbReference type="Proteomes" id="UP000676386">
    <property type="component" value="Unassembled WGS sequence"/>
</dbReference>
<dbReference type="SUPFAM" id="SSF46689">
    <property type="entry name" value="Homeodomain-like"/>
    <property type="match status" value="1"/>
</dbReference>
<dbReference type="InterPro" id="IPR007367">
    <property type="entry name" value="DUF433"/>
</dbReference>
<name>A0ABS5J0L6_9BACT</name>
<evidence type="ECO:0000313" key="1">
    <source>
        <dbReference type="EMBL" id="MBS0028618.1"/>
    </source>
</evidence>
<keyword evidence="2" id="KW-1185">Reference proteome</keyword>
<reference evidence="1 2" key="1">
    <citation type="submission" date="2021-04" db="EMBL/GenBank/DDBJ databases">
        <title>Chitinophaga sp. nov., isolated from the rhizosphere soil.</title>
        <authorList>
            <person name="He S."/>
        </authorList>
    </citation>
    <scope>NUCLEOTIDE SEQUENCE [LARGE SCALE GENOMIC DNA]</scope>
    <source>
        <strain evidence="1 2">2R12</strain>
    </source>
</reference>
<dbReference type="RefSeq" id="WP_211973717.1">
    <property type="nucleotide sequence ID" value="NZ_CBFHAM010000075.1"/>
</dbReference>
<dbReference type="InterPro" id="IPR036388">
    <property type="entry name" value="WH-like_DNA-bd_sf"/>
</dbReference>